<sequence length="76" mass="8575">MARVETFLHLKTTPDGVCVCKLERQQIWDATRSSSTAPEDYAVWILCPETPSRKHTANRNTKVTSTKVHAISNIHP</sequence>
<accession>A0A2H3TG01</accession>
<dbReference type="OrthoDB" id="10272320at2759"/>
<dbReference type="EMBL" id="FMJY01000005">
    <property type="protein sequence ID" value="SCO84681.1"/>
    <property type="molecule type" value="Genomic_DNA"/>
</dbReference>
<evidence type="ECO:0000313" key="2">
    <source>
        <dbReference type="EMBL" id="SCO84681.1"/>
    </source>
</evidence>
<organism evidence="2 3">
    <name type="scientific">Fusarium oxysporum</name>
    <name type="common">Fusarium vascular wilt</name>
    <dbReference type="NCBI Taxonomy" id="5507"/>
    <lineage>
        <taxon>Eukaryota</taxon>
        <taxon>Fungi</taxon>
        <taxon>Dikarya</taxon>
        <taxon>Ascomycota</taxon>
        <taxon>Pezizomycotina</taxon>
        <taxon>Sordariomycetes</taxon>
        <taxon>Hypocreomycetidae</taxon>
        <taxon>Hypocreales</taxon>
        <taxon>Nectriaceae</taxon>
        <taxon>Fusarium</taxon>
        <taxon>Fusarium oxysporum species complex</taxon>
    </lineage>
</organism>
<feature type="region of interest" description="Disordered" evidence="1">
    <location>
        <begin position="53"/>
        <end position="76"/>
    </location>
</feature>
<feature type="compositionally biased region" description="Polar residues" evidence="1">
    <location>
        <begin position="58"/>
        <end position="67"/>
    </location>
</feature>
<dbReference type="AlphaFoldDB" id="A0A2H3TG01"/>
<gene>
    <name evidence="2" type="ORF">FRV6_08808</name>
</gene>
<dbReference type="Proteomes" id="UP000219369">
    <property type="component" value="Unassembled WGS sequence"/>
</dbReference>
<proteinExistence type="predicted"/>
<protein>
    <submittedName>
        <fullName evidence="2">Uncharacterized protein</fullName>
    </submittedName>
</protein>
<evidence type="ECO:0000256" key="1">
    <source>
        <dbReference type="SAM" id="MobiDB-lite"/>
    </source>
</evidence>
<evidence type="ECO:0000313" key="3">
    <source>
        <dbReference type="Proteomes" id="UP000219369"/>
    </source>
</evidence>
<name>A0A2H3TG01_FUSOX</name>
<reference evidence="3" key="1">
    <citation type="submission" date="2016-09" db="EMBL/GenBank/DDBJ databases">
        <authorList>
            <person name="Guldener U."/>
        </authorList>
    </citation>
    <scope>NUCLEOTIDE SEQUENCE [LARGE SCALE GENOMIC DNA]</scope>
    <source>
        <strain evidence="3">V64-1</strain>
    </source>
</reference>